<dbReference type="AlphaFoldDB" id="K9UPH7"/>
<dbReference type="KEGG" id="cmp:Cha6605_5872"/>
<dbReference type="eggNOG" id="COG1598">
    <property type="taxonomic scope" value="Bacteria"/>
</dbReference>
<name>K9UPH7_CHAP6</name>
<keyword evidence="2" id="KW-1185">Reference proteome</keyword>
<dbReference type="Gene3D" id="3.30.160.250">
    <property type="match status" value="1"/>
</dbReference>
<evidence type="ECO:0000313" key="1">
    <source>
        <dbReference type="EMBL" id="AFY96720.1"/>
    </source>
</evidence>
<organism evidence="1 2">
    <name type="scientific">Chamaesiphon minutus (strain ATCC 27169 / PCC 6605)</name>
    <dbReference type="NCBI Taxonomy" id="1173020"/>
    <lineage>
        <taxon>Bacteria</taxon>
        <taxon>Bacillati</taxon>
        <taxon>Cyanobacteriota</taxon>
        <taxon>Cyanophyceae</taxon>
        <taxon>Gomontiellales</taxon>
        <taxon>Chamaesiphonaceae</taxon>
        <taxon>Chamaesiphon</taxon>
    </lineage>
</organism>
<proteinExistence type="predicted"/>
<evidence type="ECO:0008006" key="3">
    <source>
        <dbReference type="Google" id="ProtNLM"/>
    </source>
</evidence>
<dbReference type="STRING" id="1173020.Cha6605_5872"/>
<gene>
    <name evidence="1" type="ORF">Cha6605_5872</name>
</gene>
<dbReference type="PATRIC" id="fig|1173020.3.peg.6757"/>
<protein>
    <recommendedName>
        <fullName evidence="3">DUF1902 domain-containing protein</fullName>
    </recommendedName>
</protein>
<dbReference type="SUPFAM" id="SSF143100">
    <property type="entry name" value="TTHA1013/TTHA0281-like"/>
    <property type="match status" value="1"/>
</dbReference>
<sequence>MSLTLLFSNLFTRTLKLHDCNSVERLINVHIEKLPEGYYLATSEALPGLVAQAESLTETLEIAQDVAKQILAAMAERNQLIESFPAIADEFDCPLVLTK</sequence>
<reference evidence="1 2" key="1">
    <citation type="submission" date="2012-05" db="EMBL/GenBank/DDBJ databases">
        <title>Finished chromosome of genome of Chamaesiphon sp. PCC 6605.</title>
        <authorList>
            <consortium name="US DOE Joint Genome Institute"/>
            <person name="Gugger M."/>
            <person name="Coursin T."/>
            <person name="Rippka R."/>
            <person name="Tandeau De Marsac N."/>
            <person name="Huntemann M."/>
            <person name="Wei C.-L."/>
            <person name="Han J."/>
            <person name="Detter J.C."/>
            <person name="Han C."/>
            <person name="Tapia R."/>
            <person name="Chen A."/>
            <person name="Kyrpides N."/>
            <person name="Mavromatis K."/>
            <person name="Markowitz V."/>
            <person name="Szeto E."/>
            <person name="Ivanova N."/>
            <person name="Pagani I."/>
            <person name="Pati A."/>
            <person name="Goodwin L."/>
            <person name="Nordberg H.P."/>
            <person name="Cantor M.N."/>
            <person name="Hua S.X."/>
            <person name="Woyke T."/>
            <person name="Kerfeld C.A."/>
        </authorList>
    </citation>
    <scope>NUCLEOTIDE SEQUENCE [LARGE SCALE GENOMIC DNA]</scope>
    <source>
        <strain evidence="2">ATCC 27169 / PCC 6605</strain>
    </source>
</reference>
<dbReference type="InterPro" id="IPR035069">
    <property type="entry name" value="TTHA1013/TTHA0281-like"/>
</dbReference>
<evidence type="ECO:0000313" key="2">
    <source>
        <dbReference type="Proteomes" id="UP000010366"/>
    </source>
</evidence>
<dbReference type="EMBL" id="CP003600">
    <property type="protein sequence ID" value="AFY96720.1"/>
    <property type="molecule type" value="Genomic_DNA"/>
</dbReference>
<accession>K9UPH7</accession>
<dbReference type="HOGENOM" id="CLU_181344_0_0_3"/>
<dbReference type="Proteomes" id="UP000010366">
    <property type="component" value="Chromosome"/>
</dbReference>